<reference evidence="3" key="2">
    <citation type="submission" date="2019-09" db="UniProtKB">
        <authorList>
            <consortium name="WormBaseParasite"/>
        </authorList>
    </citation>
    <scope>IDENTIFICATION</scope>
</reference>
<dbReference type="EMBL" id="UZAH01001394">
    <property type="protein sequence ID" value="VDO19709.1"/>
    <property type="molecule type" value="Genomic_DNA"/>
</dbReference>
<evidence type="ECO:0000313" key="2">
    <source>
        <dbReference type="Proteomes" id="UP000050761"/>
    </source>
</evidence>
<dbReference type="OrthoDB" id="5837914at2759"/>
<dbReference type="Proteomes" id="UP000050761">
    <property type="component" value="Unassembled WGS sequence"/>
</dbReference>
<evidence type="ECO:0000313" key="1">
    <source>
        <dbReference type="EMBL" id="VDO19709.1"/>
    </source>
</evidence>
<proteinExistence type="predicted"/>
<gene>
    <name evidence="1" type="ORF">HPBE_LOCUS1327</name>
</gene>
<accession>A0A183F584</accession>
<evidence type="ECO:0000313" key="3">
    <source>
        <dbReference type="WBParaSite" id="HPBE_0000132601-mRNA-1"/>
    </source>
</evidence>
<reference evidence="1 2" key="1">
    <citation type="submission" date="2018-11" db="EMBL/GenBank/DDBJ databases">
        <authorList>
            <consortium name="Pathogen Informatics"/>
        </authorList>
    </citation>
    <scope>NUCLEOTIDE SEQUENCE [LARGE SCALE GENOMIC DNA]</scope>
</reference>
<dbReference type="AlphaFoldDB" id="A0A183F584"/>
<keyword evidence="2" id="KW-1185">Reference proteome</keyword>
<organism evidence="2 3">
    <name type="scientific">Heligmosomoides polygyrus</name>
    <name type="common">Parasitic roundworm</name>
    <dbReference type="NCBI Taxonomy" id="6339"/>
    <lineage>
        <taxon>Eukaryota</taxon>
        <taxon>Metazoa</taxon>
        <taxon>Ecdysozoa</taxon>
        <taxon>Nematoda</taxon>
        <taxon>Chromadorea</taxon>
        <taxon>Rhabditida</taxon>
        <taxon>Rhabditina</taxon>
        <taxon>Rhabditomorpha</taxon>
        <taxon>Strongyloidea</taxon>
        <taxon>Heligmosomidae</taxon>
        <taxon>Heligmosomoides</taxon>
    </lineage>
</organism>
<protein>
    <submittedName>
        <fullName evidence="1 3">Uncharacterized protein</fullName>
    </submittedName>
</protein>
<name>A0A183F584_HELPZ</name>
<sequence length="91" mass="10237">MELSPPIPWTFCDPLCGIGDQAVDAENAFDNCSEDVKEAVGFHLFSKNGILQIYTQSFAEANMHGKFKKRRSRRNLLNFVCVGVMLRSVLL</sequence>
<dbReference type="WBParaSite" id="HPBE_0000132601-mRNA-1">
    <property type="protein sequence ID" value="HPBE_0000132601-mRNA-1"/>
    <property type="gene ID" value="HPBE_0000132601"/>
</dbReference>
<accession>A0A3P7THQ5</accession>